<keyword evidence="2" id="KW-1185">Reference proteome</keyword>
<reference evidence="2" key="2">
    <citation type="submission" date="2015-01" db="EMBL/GenBank/DDBJ databases">
        <title>Evolutionary Origins and Diversification of the Mycorrhizal Mutualists.</title>
        <authorList>
            <consortium name="DOE Joint Genome Institute"/>
            <consortium name="Mycorrhizal Genomics Consortium"/>
            <person name="Kohler A."/>
            <person name="Kuo A."/>
            <person name="Nagy L.G."/>
            <person name="Floudas D."/>
            <person name="Copeland A."/>
            <person name="Barry K.W."/>
            <person name="Cichocki N."/>
            <person name="Veneault-Fourrey C."/>
            <person name="LaButti K."/>
            <person name="Lindquist E.A."/>
            <person name="Lipzen A."/>
            <person name="Lundell T."/>
            <person name="Morin E."/>
            <person name="Murat C."/>
            <person name="Riley R."/>
            <person name="Ohm R."/>
            <person name="Sun H."/>
            <person name="Tunlid A."/>
            <person name="Henrissat B."/>
            <person name="Grigoriev I.V."/>
            <person name="Hibbett D.S."/>
            <person name="Martin F."/>
        </authorList>
    </citation>
    <scope>NUCLEOTIDE SEQUENCE [LARGE SCALE GENOMIC DNA]</scope>
    <source>
        <strain evidence="2">F 1598</strain>
    </source>
</reference>
<proteinExistence type="predicted"/>
<name>A0A0C3F6K9_PILCF</name>
<protein>
    <submittedName>
        <fullName evidence="1">Uncharacterized protein</fullName>
    </submittedName>
</protein>
<dbReference type="EMBL" id="KN833005">
    <property type="protein sequence ID" value="KIM80290.1"/>
    <property type="molecule type" value="Genomic_DNA"/>
</dbReference>
<sequence>LSARKAIAQSQKFRSFFSVFWRNAQTYRPTYNYKSDGTACQVYGTRSVCSANLTGHGYASTQYADHKIMKHIINEFSFGPYFPDITQPLDYSYEV</sequence>
<dbReference type="HOGENOM" id="CLU_2378464_0_0_1"/>
<evidence type="ECO:0000313" key="1">
    <source>
        <dbReference type="EMBL" id="KIM80290.1"/>
    </source>
</evidence>
<accession>A0A0C3F6K9</accession>
<dbReference type="OrthoDB" id="5541786at2759"/>
<dbReference type="InParanoid" id="A0A0C3F6K9"/>
<dbReference type="Proteomes" id="UP000054166">
    <property type="component" value="Unassembled WGS sequence"/>
</dbReference>
<feature type="non-terminal residue" evidence="1">
    <location>
        <position position="95"/>
    </location>
</feature>
<dbReference type="AlphaFoldDB" id="A0A0C3F6K9"/>
<evidence type="ECO:0000313" key="2">
    <source>
        <dbReference type="Proteomes" id="UP000054166"/>
    </source>
</evidence>
<reference evidence="1 2" key="1">
    <citation type="submission" date="2014-04" db="EMBL/GenBank/DDBJ databases">
        <authorList>
            <consortium name="DOE Joint Genome Institute"/>
            <person name="Kuo A."/>
            <person name="Tarkka M."/>
            <person name="Buscot F."/>
            <person name="Kohler A."/>
            <person name="Nagy L.G."/>
            <person name="Floudas D."/>
            <person name="Copeland A."/>
            <person name="Barry K.W."/>
            <person name="Cichocki N."/>
            <person name="Veneault-Fourrey C."/>
            <person name="LaButti K."/>
            <person name="Lindquist E.A."/>
            <person name="Lipzen A."/>
            <person name="Lundell T."/>
            <person name="Morin E."/>
            <person name="Murat C."/>
            <person name="Sun H."/>
            <person name="Tunlid A."/>
            <person name="Henrissat B."/>
            <person name="Grigoriev I.V."/>
            <person name="Hibbett D.S."/>
            <person name="Martin F."/>
            <person name="Nordberg H.P."/>
            <person name="Cantor M.N."/>
            <person name="Hua S.X."/>
        </authorList>
    </citation>
    <scope>NUCLEOTIDE SEQUENCE [LARGE SCALE GENOMIC DNA]</scope>
    <source>
        <strain evidence="1 2">F 1598</strain>
    </source>
</reference>
<feature type="non-terminal residue" evidence="1">
    <location>
        <position position="1"/>
    </location>
</feature>
<gene>
    <name evidence="1" type="ORF">PILCRDRAFT_52411</name>
</gene>
<dbReference type="STRING" id="765440.A0A0C3F6K9"/>
<organism evidence="1 2">
    <name type="scientific">Piloderma croceum (strain F 1598)</name>
    <dbReference type="NCBI Taxonomy" id="765440"/>
    <lineage>
        <taxon>Eukaryota</taxon>
        <taxon>Fungi</taxon>
        <taxon>Dikarya</taxon>
        <taxon>Basidiomycota</taxon>
        <taxon>Agaricomycotina</taxon>
        <taxon>Agaricomycetes</taxon>
        <taxon>Agaricomycetidae</taxon>
        <taxon>Atheliales</taxon>
        <taxon>Atheliaceae</taxon>
        <taxon>Piloderma</taxon>
    </lineage>
</organism>